<dbReference type="GO" id="GO:0008982">
    <property type="term" value="F:protein-N(PI)-phosphohistidine-sugar phosphotransferase activity"/>
    <property type="evidence" value="ECO:0007669"/>
    <property type="project" value="InterPro"/>
</dbReference>
<dbReference type="InterPro" id="IPR003501">
    <property type="entry name" value="PTS_EIIB_2/3"/>
</dbReference>
<evidence type="ECO:0000256" key="3">
    <source>
        <dbReference type="ARBA" id="ARBA00022597"/>
    </source>
</evidence>
<dbReference type="InterPro" id="IPR051819">
    <property type="entry name" value="PTS_sugar-specific_EIIB"/>
</dbReference>
<evidence type="ECO:0000256" key="4">
    <source>
        <dbReference type="ARBA" id="ARBA00022679"/>
    </source>
</evidence>
<keyword evidence="3" id="KW-0762">Sugar transport</keyword>
<evidence type="ECO:0000256" key="2">
    <source>
        <dbReference type="ARBA" id="ARBA00022553"/>
    </source>
</evidence>
<feature type="domain" description="PTS EIIB type-3" evidence="8">
    <location>
        <begin position="1"/>
        <end position="102"/>
    </location>
</feature>
<keyword evidence="1" id="KW-0813">Transport</keyword>
<dbReference type="InterPro" id="IPR013012">
    <property type="entry name" value="PTS_EIIB_3"/>
</dbReference>
<name>A0A212IZ46_9FIRM</name>
<protein>
    <submittedName>
        <fullName evidence="9">Cellobiose-specific phosphotransferase enzyme IIB component</fullName>
        <ecNumber evidence="9">2.7.1.191</ecNumber>
    </submittedName>
</protein>
<evidence type="ECO:0000256" key="5">
    <source>
        <dbReference type="ARBA" id="ARBA00022683"/>
    </source>
</evidence>
<evidence type="ECO:0000313" key="9">
    <source>
        <dbReference type="EMBL" id="SBV92479.1"/>
    </source>
</evidence>
<keyword evidence="4 9" id="KW-0808">Transferase</keyword>
<evidence type="ECO:0000256" key="6">
    <source>
        <dbReference type="ARBA" id="ARBA00022777"/>
    </source>
</evidence>
<dbReference type="InterPro" id="IPR036095">
    <property type="entry name" value="PTS_EIIB-like_sf"/>
</dbReference>
<dbReference type="PANTHER" id="PTHR34581:SF2">
    <property type="entry name" value="PTS SYSTEM N,N'-DIACETYLCHITOBIOSE-SPECIFIC EIIB COMPONENT"/>
    <property type="match status" value="1"/>
</dbReference>
<organism evidence="9">
    <name type="scientific">uncultured Eubacteriales bacterium</name>
    <dbReference type="NCBI Taxonomy" id="172733"/>
    <lineage>
        <taxon>Bacteria</taxon>
        <taxon>Bacillati</taxon>
        <taxon>Bacillota</taxon>
        <taxon>Clostridia</taxon>
        <taxon>Eubacteriales</taxon>
        <taxon>environmental samples</taxon>
    </lineage>
</organism>
<dbReference type="PANTHER" id="PTHR34581">
    <property type="entry name" value="PTS SYSTEM N,N'-DIACETYLCHITOBIOSE-SPECIFIC EIIB COMPONENT"/>
    <property type="match status" value="1"/>
</dbReference>
<dbReference type="CDD" id="cd05564">
    <property type="entry name" value="PTS_IIB_chitobiose_lichenan"/>
    <property type="match status" value="1"/>
</dbReference>
<evidence type="ECO:0000259" key="8">
    <source>
        <dbReference type="PROSITE" id="PS51100"/>
    </source>
</evidence>
<dbReference type="Gene3D" id="3.40.50.2300">
    <property type="match status" value="1"/>
</dbReference>
<evidence type="ECO:0000256" key="7">
    <source>
        <dbReference type="PROSITE-ProRule" id="PRU00423"/>
    </source>
</evidence>
<keyword evidence="5" id="KW-0598">Phosphotransferase system</keyword>
<feature type="modified residue" description="Phosphocysteine; by EIIA" evidence="7">
    <location>
        <position position="8"/>
    </location>
</feature>
<sequence length="102" mass="11134">MTKILLVCSEGMSTSMLVQKMREAADKQGVEADINAVAEVALKKHIAGTQVLLLGPQVRYLFDRLAAEYTPAGVHVAVIDMVDYGRMNGEAVLKKALEFVQK</sequence>
<gene>
    <name evidence="9" type="primary">celA</name>
    <name evidence="9" type="ORF">KL86CLO1_10253</name>
</gene>
<dbReference type="EMBL" id="FLUN01000001">
    <property type="protein sequence ID" value="SBV92479.1"/>
    <property type="molecule type" value="Genomic_DNA"/>
</dbReference>
<keyword evidence="6" id="KW-0418">Kinase</keyword>
<reference evidence="9" key="1">
    <citation type="submission" date="2016-04" db="EMBL/GenBank/DDBJ databases">
        <authorList>
            <person name="Evans L.H."/>
            <person name="Alamgir A."/>
            <person name="Owens N."/>
            <person name="Weber N.D."/>
            <person name="Virtaneva K."/>
            <person name="Barbian K."/>
            <person name="Babar A."/>
            <person name="Rosenke K."/>
        </authorList>
    </citation>
    <scope>NUCLEOTIDE SEQUENCE</scope>
    <source>
        <strain evidence="9">86</strain>
    </source>
</reference>
<evidence type="ECO:0000256" key="1">
    <source>
        <dbReference type="ARBA" id="ARBA00022448"/>
    </source>
</evidence>
<dbReference type="GO" id="GO:0016301">
    <property type="term" value="F:kinase activity"/>
    <property type="evidence" value="ECO:0007669"/>
    <property type="project" value="UniProtKB-KW"/>
</dbReference>
<dbReference type="GO" id="GO:0009401">
    <property type="term" value="P:phosphoenolpyruvate-dependent sugar phosphotransferase system"/>
    <property type="evidence" value="ECO:0007669"/>
    <property type="project" value="UniProtKB-KW"/>
</dbReference>
<dbReference type="SUPFAM" id="SSF52794">
    <property type="entry name" value="PTS system IIB component-like"/>
    <property type="match status" value="1"/>
</dbReference>
<dbReference type="AlphaFoldDB" id="A0A212IZ46"/>
<dbReference type="PROSITE" id="PS51100">
    <property type="entry name" value="PTS_EIIB_TYPE_3"/>
    <property type="match status" value="1"/>
</dbReference>
<keyword evidence="2" id="KW-0597">Phosphoprotein</keyword>
<dbReference type="Pfam" id="PF02302">
    <property type="entry name" value="PTS_IIB"/>
    <property type="match status" value="1"/>
</dbReference>
<proteinExistence type="predicted"/>
<accession>A0A212IZ46</accession>
<dbReference type="EC" id="2.7.1.191" evidence="9"/>